<reference evidence="5 6" key="1">
    <citation type="submission" date="2016-11" db="EMBL/GenBank/DDBJ databases">
        <title>Study of marine rhodopsin-containing bacteria.</title>
        <authorList>
            <person name="Yoshizawa S."/>
            <person name="Kumagai Y."/>
            <person name="Kogure K."/>
        </authorList>
    </citation>
    <scope>NUCLEOTIDE SEQUENCE [LARGE SCALE GENOMIC DNA]</scope>
    <source>
        <strain evidence="5 6">SG-29</strain>
    </source>
</reference>
<dbReference type="GO" id="GO:0008967">
    <property type="term" value="F:phosphoglycolate phosphatase activity"/>
    <property type="evidence" value="ECO:0007669"/>
    <property type="project" value="UniProtKB-EC"/>
</dbReference>
<dbReference type="OrthoDB" id="9797743at2"/>
<comment type="pathway">
    <text evidence="2">Organic acid metabolism; glycolate biosynthesis; glycolate from 2-phosphoglycolate: step 1/1.</text>
</comment>
<dbReference type="AlphaFoldDB" id="A0A259TVR7"/>
<dbReference type="InterPro" id="IPR036412">
    <property type="entry name" value="HAD-like_sf"/>
</dbReference>
<proteinExistence type="inferred from homology"/>
<keyword evidence="6" id="KW-1185">Reference proteome</keyword>
<dbReference type="InterPro" id="IPR006439">
    <property type="entry name" value="HAD-SF_hydro_IA"/>
</dbReference>
<dbReference type="Gene3D" id="1.10.150.240">
    <property type="entry name" value="Putative phosphatase, domain 2"/>
    <property type="match status" value="1"/>
</dbReference>
<dbReference type="InterPro" id="IPR023214">
    <property type="entry name" value="HAD_sf"/>
</dbReference>
<dbReference type="InterPro" id="IPR050155">
    <property type="entry name" value="HAD-like_hydrolase_sf"/>
</dbReference>
<dbReference type="SUPFAM" id="SSF56784">
    <property type="entry name" value="HAD-like"/>
    <property type="match status" value="1"/>
</dbReference>
<accession>A0A259TVR7</accession>
<evidence type="ECO:0000313" key="6">
    <source>
        <dbReference type="Proteomes" id="UP000216446"/>
    </source>
</evidence>
<dbReference type="InterPro" id="IPR023198">
    <property type="entry name" value="PGP-like_dom2"/>
</dbReference>
<dbReference type="SFLD" id="SFLDG01129">
    <property type="entry name" value="C1.5:_HAD__Beta-PGM__Phosphata"/>
    <property type="match status" value="1"/>
</dbReference>
<dbReference type="Proteomes" id="UP000216446">
    <property type="component" value="Unassembled WGS sequence"/>
</dbReference>
<dbReference type="EC" id="3.1.3.18" evidence="4"/>
<evidence type="ECO:0000256" key="3">
    <source>
        <dbReference type="ARBA" id="ARBA00006171"/>
    </source>
</evidence>
<dbReference type="EMBL" id="MQWB01000001">
    <property type="protein sequence ID" value="OZC01855.1"/>
    <property type="molecule type" value="Genomic_DNA"/>
</dbReference>
<evidence type="ECO:0000313" key="5">
    <source>
        <dbReference type="EMBL" id="OZC01855.1"/>
    </source>
</evidence>
<evidence type="ECO:0000256" key="2">
    <source>
        <dbReference type="ARBA" id="ARBA00004818"/>
    </source>
</evidence>
<dbReference type="Pfam" id="PF00702">
    <property type="entry name" value="Hydrolase"/>
    <property type="match status" value="1"/>
</dbReference>
<evidence type="ECO:0000256" key="4">
    <source>
        <dbReference type="ARBA" id="ARBA00013078"/>
    </source>
</evidence>
<dbReference type="NCBIfam" id="TIGR01509">
    <property type="entry name" value="HAD-SF-IA-v3"/>
    <property type="match status" value="1"/>
</dbReference>
<sequence>MDAVLLDMDGVLVDVSGSYRRAIAETYEHFAGTPLAAGATQAKKDQGGFNNDWVLTHSLLTDAGIGTPYPEVVDEFERRYRGDDYSGLIREETPAITTETLERLASGAKLALVTGRVEADAHWTLQHFGWAHLIPLVIGMETQGDRGKPDPFAVTLALERLGVAPEAAVMAGDTVDDIRAARAAGVRAIGVVPPGHETRAHSSVLLSAGAEVAVSRADDLPLVISVMDGDHE</sequence>
<comment type="catalytic activity">
    <reaction evidence="1">
        <text>2-phosphoglycolate + H2O = glycolate + phosphate</text>
        <dbReference type="Rhea" id="RHEA:14369"/>
        <dbReference type="ChEBI" id="CHEBI:15377"/>
        <dbReference type="ChEBI" id="CHEBI:29805"/>
        <dbReference type="ChEBI" id="CHEBI:43474"/>
        <dbReference type="ChEBI" id="CHEBI:58033"/>
        <dbReference type="EC" id="3.1.3.18"/>
    </reaction>
</comment>
<dbReference type="PANTHER" id="PTHR43434">
    <property type="entry name" value="PHOSPHOGLYCOLATE PHOSPHATASE"/>
    <property type="match status" value="1"/>
</dbReference>
<dbReference type="PANTHER" id="PTHR43434:SF1">
    <property type="entry name" value="PHOSPHOGLYCOLATE PHOSPHATASE"/>
    <property type="match status" value="1"/>
</dbReference>
<name>A0A259TVR7_9BACT</name>
<dbReference type="RefSeq" id="WP_094545473.1">
    <property type="nucleotide sequence ID" value="NZ_MQWB01000001.1"/>
</dbReference>
<protein>
    <recommendedName>
        <fullName evidence="4">phosphoglycolate phosphatase</fullName>
        <ecNumber evidence="4">3.1.3.18</ecNumber>
    </recommendedName>
</protein>
<dbReference type="GO" id="GO:0006281">
    <property type="term" value="P:DNA repair"/>
    <property type="evidence" value="ECO:0007669"/>
    <property type="project" value="TreeGrafter"/>
</dbReference>
<dbReference type="NCBIfam" id="TIGR01549">
    <property type="entry name" value="HAD-SF-IA-v1"/>
    <property type="match status" value="1"/>
</dbReference>
<organism evidence="5 6">
    <name type="scientific">Rubricoccus marinus</name>
    <dbReference type="NCBI Taxonomy" id="716817"/>
    <lineage>
        <taxon>Bacteria</taxon>
        <taxon>Pseudomonadati</taxon>
        <taxon>Rhodothermota</taxon>
        <taxon>Rhodothermia</taxon>
        <taxon>Rhodothermales</taxon>
        <taxon>Rubricoccaceae</taxon>
        <taxon>Rubricoccus</taxon>
    </lineage>
</organism>
<evidence type="ECO:0000256" key="1">
    <source>
        <dbReference type="ARBA" id="ARBA00000830"/>
    </source>
</evidence>
<dbReference type="FunCoup" id="A0A259TVR7">
    <property type="interactions" value="448"/>
</dbReference>
<comment type="similarity">
    <text evidence="3">Belongs to the HAD-like hydrolase superfamily. CbbY/CbbZ/Gph/YieH family.</text>
</comment>
<dbReference type="InParanoid" id="A0A259TVR7"/>
<dbReference type="Gene3D" id="3.40.50.1000">
    <property type="entry name" value="HAD superfamily/HAD-like"/>
    <property type="match status" value="1"/>
</dbReference>
<dbReference type="SFLD" id="SFLDS00003">
    <property type="entry name" value="Haloacid_Dehalogenase"/>
    <property type="match status" value="1"/>
</dbReference>
<comment type="caution">
    <text evidence="5">The sequence shown here is derived from an EMBL/GenBank/DDBJ whole genome shotgun (WGS) entry which is preliminary data.</text>
</comment>
<gene>
    <name evidence="5" type="ORF">BSZ36_01930</name>
</gene>